<evidence type="ECO:0000256" key="9">
    <source>
        <dbReference type="ARBA" id="ARBA00022679"/>
    </source>
</evidence>
<name>A0A0P6XUQ5_9CHLR</name>
<dbReference type="InterPro" id="IPR036043">
    <property type="entry name" value="Phosphoglycerate_kinase_sf"/>
</dbReference>
<feature type="binding site" evidence="15">
    <location>
        <position position="37"/>
    </location>
    <ligand>
        <name>(2R)-3-phosphoglycerate</name>
        <dbReference type="ChEBI" id="CHEBI:58272"/>
    </ligand>
</feature>
<dbReference type="GO" id="GO:0043531">
    <property type="term" value="F:ADP binding"/>
    <property type="evidence" value="ECO:0007669"/>
    <property type="project" value="TreeGrafter"/>
</dbReference>
<evidence type="ECO:0000256" key="4">
    <source>
        <dbReference type="ARBA" id="ARBA00008982"/>
    </source>
</evidence>
<feature type="binding site" evidence="14 16">
    <location>
        <position position="321"/>
    </location>
    <ligand>
        <name>ATP</name>
        <dbReference type="ChEBI" id="CHEBI:30616"/>
    </ligand>
</feature>
<dbReference type="PATRIC" id="fig|869279.4.peg.2066"/>
<feature type="binding site" evidence="14">
    <location>
        <position position="37"/>
    </location>
    <ligand>
        <name>substrate</name>
    </ligand>
</feature>
<organism evidence="18 19">
    <name type="scientific">Thermanaerothrix daxensis</name>
    <dbReference type="NCBI Taxonomy" id="869279"/>
    <lineage>
        <taxon>Bacteria</taxon>
        <taxon>Bacillati</taxon>
        <taxon>Chloroflexota</taxon>
        <taxon>Anaerolineae</taxon>
        <taxon>Anaerolineales</taxon>
        <taxon>Anaerolineaceae</taxon>
        <taxon>Thermanaerothrix</taxon>
    </lineage>
</organism>
<dbReference type="EMBL" id="LGKO01000005">
    <property type="protein sequence ID" value="KPL82811.1"/>
    <property type="molecule type" value="Genomic_DNA"/>
</dbReference>
<dbReference type="CDD" id="cd00318">
    <property type="entry name" value="Phosphoglycerate_kinase"/>
    <property type="match status" value="1"/>
</dbReference>
<dbReference type="InterPro" id="IPR015911">
    <property type="entry name" value="Phosphoglycerate_kinase_CS"/>
</dbReference>
<dbReference type="PIRSF" id="PIRSF000724">
    <property type="entry name" value="Pgk"/>
    <property type="match status" value="1"/>
</dbReference>
<feature type="binding site" evidence="14">
    <location>
        <position position="152"/>
    </location>
    <ligand>
        <name>substrate</name>
    </ligand>
</feature>
<dbReference type="RefSeq" id="WP_054522368.1">
    <property type="nucleotide sequence ID" value="NZ_LGKO01000005.1"/>
</dbReference>
<dbReference type="InterPro" id="IPR015824">
    <property type="entry name" value="Phosphoglycerate_kinase_N"/>
</dbReference>
<comment type="pathway">
    <text evidence="3 14">Carbohydrate degradation; glycolysis; pyruvate from D-glyceraldehyde 3-phosphate: step 2/5.</text>
</comment>
<protein>
    <recommendedName>
        <fullName evidence="7 14">Phosphoglycerate kinase</fullName>
        <ecNumber evidence="6 14">2.7.2.3</ecNumber>
    </recommendedName>
</protein>
<gene>
    <name evidence="14 18" type="primary">pgk</name>
    <name evidence="18" type="ORF">SE15_12220</name>
</gene>
<dbReference type="HAMAP" id="MF_00145">
    <property type="entry name" value="Phosphoglyc_kinase"/>
    <property type="match status" value="1"/>
</dbReference>
<evidence type="ECO:0000256" key="1">
    <source>
        <dbReference type="ARBA" id="ARBA00000642"/>
    </source>
</evidence>
<dbReference type="PANTHER" id="PTHR11406:SF23">
    <property type="entry name" value="PHOSPHOGLYCERATE KINASE 1, CHLOROPLASTIC-RELATED"/>
    <property type="match status" value="1"/>
</dbReference>
<dbReference type="Proteomes" id="UP000050544">
    <property type="component" value="Unassembled WGS sequence"/>
</dbReference>
<dbReference type="EC" id="2.7.2.3" evidence="6 14"/>
<evidence type="ECO:0000256" key="17">
    <source>
        <dbReference type="RuleBase" id="RU000532"/>
    </source>
</evidence>
<comment type="caution">
    <text evidence="18">The sequence shown here is derived from an EMBL/GenBank/DDBJ whole genome shotgun (WGS) entry which is preliminary data.</text>
</comment>
<dbReference type="AlphaFoldDB" id="A0A0P6XUQ5"/>
<evidence type="ECO:0000256" key="10">
    <source>
        <dbReference type="ARBA" id="ARBA00022741"/>
    </source>
</evidence>
<feature type="binding site" evidence="14">
    <location>
        <position position="119"/>
    </location>
    <ligand>
        <name>substrate</name>
    </ligand>
</feature>
<evidence type="ECO:0000256" key="15">
    <source>
        <dbReference type="PIRSR" id="PIRSR000724-1"/>
    </source>
</evidence>
<comment type="subcellular location">
    <subcellularLocation>
        <location evidence="2 14">Cytoplasm</location>
    </subcellularLocation>
</comment>
<evidence type="ECO:0000256" key="5">
    <source>
        <dbReference type="ARBA" id="ARBA00011245"/>
    </source>
</evidence>
<evidence type="ECO:0000313" key="18">
    <source>
        <dbReference type="EMBL" id="KPL82811.1"/>
    </source>
</evidence>
<keyword evidence="12 14" id="KW-0067">ATP-binding</keyword>
<keyword evidence="19" id="KW-1185">Reference proteome</keyword>
<dbReference type="PRINTS" id="PR00477">
    <property type="entry name" value="PHGLYCKINASE"/>
</dbReference>
<keyword evidence="9 14" id="KW-0808">Transferase</keyword>
<keyword evidence="8 14" id="KW-0963">Cytoplasm</keyword>
<feature type="binding site" evidence="14 15">
    <location>
        <begin position="22"/>
        <end position="24"/>
    </location>
    <ligand>
        <name>substrate</name>
    </ligand>
</feature>
<keyword evidence="10 14" id="KW-0547">Nucleotide-binding</keyword>
<feature type="binding site" evidence="14 16">
    <location>
        <position position="202"/>
    </location>
    <ligand>
        <name>ATP</name>
        <dbReference type="ChEBI" id="CHEBI:30616"/>
    </ligand>
</feature>
<dbReference type="FunFam" id="3.40.50.1260:FF:000001">
    <property type="entry name" value="Phosphoglycerate kinase"/>
    <property type="match status" value="1"/>
</dbReference>
<feature type="binding site" evidence="15">
    <location>
        <position position="119"/>
    </location>
    <ligand>
        <name>(2R)-3-phosphoglycerate</name>
        <dbReference type="ChEBI" id="CHEBI:58272"/>
    </ligand>
</feature>
<evidence type="ECO:0000256" key="14">
    <source>
        <dbReference type="HAMAP-Rule" id="MF_00145"/>
    </source>
</evidence>
<dbReference type="GO" id="GO:0004618">
    <property type="term" value="F:phosphoglycerate kinase activity"/>
    <property type="evidence" value="ECO:0007669"/>
    <property type="project" value="UniProtKB-UniRule"/>
</dbReference>
<evidence type="ECO:0000256" key="7">
    <source>
        <dbReference type="ARBA" id="ARBA00016471"/>
    </source>
</evidence>
<feature type="binding site" evidence="14">
    <location>
        <begin position="347"/>
        <end position="350"/>
    </location>
    <ligand>
        <name>ATP</name>
        <dbReference type="ChEBI" id="CHEBI:30616"/>
    </ligand>
</feature>
<dbReference type="STRING" id="869279.SE15_12220"/>
<evidence type="ECO:0000313" key="19">
    <source>
        <dbReference type="Proteomes" id="UP000050544"/>
    </source>
</evidence>
<keyword evidence="11 14" id="KW-0418">Kinase</keyword>
<dbReference type="FunFam" id="3.40.50.1260:FF:000002">
    <property type="entry name" value="Phosphoglycerate kinase"/>
    <property type="match status" value="1"/>
</dbReference>
<dbReference type="GO" id="GO:0005829">
    <property type="term" value="C:cytosol"/>
    <property type="evidence" value="ECO:0007669"/>
    <property type="project" value="TreeGrafter"/>
</dbReference>
<dbReference type="Gene3D" id="3.40.50.1260">
    <property type="entry name" value="Phosphoglycerate kinase, N-terminal domain"/>
    <property type="match status" value="2"/>
</dbReference>
<dbReference type="InterPro" id="IPR001576">
    <property type="entry name" value="Phosphoglycerate_kinase"/>
</dbReference>
<evidence type="ECO:0000256" key="11">
    <source>
        <dbReference type="ARBA" id="ARBA00022777"/>
    </source>
</evidence>
<evidence type="ECO:0000256" key="16">
    <source>
        <dbReference type="PIRSR" id="PIRSR000724-2"/>
    </source>
</evidence>
<dbReference type="GO" id="GO:0006096">
    <property type="term" value="P:glycolytic process"/>
    <property type="evidence" value="ECO:0007669"/>
    <property type="project" value="UniProtKB-UniRule"/>
</dbReference>
<proteinExistence type="inferred from homology"/>
<keyword evidence="13 14" id="KW-0324">Glycolysis</keyword>
<evidence type="ECO:0000256" key="8">
    <source>
        <dbReference type="ARBA" id="ARBA00022490"/>
    </source>
</evidence>
<dbReference type="GO" id="GO:0006094">
    <property type="term" value="P:gluconeogenesis"/>
    <property type="evidence" value="ECO:0007669"/>
    <property type="project" value="TreeGrafter"/>
</dbReference>
<dbReference type="PANTHER" id="PTHR11406">
    <property type="entry name" value="PHOSPHOGLYCERATE KINASE"/>
    <property type="match status" value="1"/>
</dbReference>
<comment type="caution">
    <text evidence="14">Lacks conserved residue(s) required for the propagation of feature annotation.</text>
</comment>
<accession>A0A0P6XUQ5</accession>
<evidence type="ECO:0000256" key="6">
    <source>
        <dbReference type="ARBA" id="ARBA00013061"/>
    </source>
</evidence>
<feature type="binding site" evidence="15">
    <location>
        <position position="152"/>
    </location>
    <ligand>
        <name>(2R)-3-phosphoglycerate</name>
        <dbReference type="ChEBI" id="CHEBI:58272"/>
    </ligand>
</feature>
<dbReference type="PROSITE" id="PS00111">
    <property type="entry name" value="PGLYCERATE_KINASE"/>
    <property type="match status" value="1"/>
</dbReference>
<evidence type="ECO:0000256" key="12">
    <source>
        <dbReference type="ARBA" id="ARBA00022840"/>
    </source>
</evidence>
<dbReference type="OrthoDB" id="9808460at2"/>
<feature type="binding site" evidence="14 15">
    <location>
        <begin position="60"/>
        <end position="63"/>
    </location>
    <ligand>
        <name>substrate</name>
    </ligand>
</feature>
<dbReference type="Pfam" id="PF00162">
    <property type="entry name" value="PGK"/>
    <property type="match status" value="1"/>
</dbReference>
<evidence type="ECO:0000256" key="3">
    <source>
        <dbReference type="ARBA" id="ARBA00004838"/>
    </source>
</evidence>
<sequence>MFNKKTVRDIDVKGKRVFVRVDFNVPIKDGVVADDTRIRAALPTIQYLLDQGAAVILASHLGRPKGGPDPKYSLKPVAEYLGQLLGKPVKFAEDCIGPVAEEAAKALKPGEVLLLENTRFHPEEEKNDPEMAKALAALAEVYVNDAFGSAHRAHASTEGIAHYLPAVAGFLMEKEIKYLGEAIENPKRPFVAILGGAKISDKIGVIRNLLKKADAILIGGGMANTFFKAKGIPMGDSLVEDEALDTAKELLSEGGERLHLPVDVVIADRFDAEAESKVIPVGPVPEGWRVLDIGPQTVEAYAKVIAGAGTVVWNGPMGVFEFPKFAQGTFGIARAVAESGAVSIIGGGESVQAINQSGLADKITHISTGGGASLEMLEGLVLPGVAALLDK</sequence>
<comment type="similarity">
    <text evidence="4 14 17">Belongs to the phosphoglycerate kinase family.</text>
</comment>
<reference evidence="18 19" key="1">
    <citation type="submission" date="2015-07" db="EMBL/GenBank/DDBJ databases">
        <title>Whole genome sequence of Thermanaerothrix daxensis DSM 23592.</title>
        <authorList>
            <person name="Hemp J."/>
            <person name="Ward L.M."/>
            <person name="Pace L.A."/>
            <person name="Fischer W.W."/>
        </authorList>
    </citation>
    <scope>NUCLEOTIDE SEQUENCE [LARGE SCALE GENOMIC DNA]</scope>
    <source>
        <strain evidence="18 19">GNS-1</strain>
    </source>
</reference>
<dbReference type="UniPathway" id="UPA00109">
    <property type="reaction ID" value="UER00185"/>
</dbReference>
<dbReference type="SUPFAM" id="SSF53748">
    <property type="entry name" value="Phosphoglycerate kinase"/>
    <property type="match status" value="1"/>
</dbReference>
<evidence type="ECO:0000256" key="13">
    <source>
        <dbReference type="ARBA" id="ARBA00023152"/>
    </source>
</evidence>
<comment type="catalytic activity">
    <reaction evidence="1 14 17">
        <text>(2R)-3-phosphoglycerate + ATP = (2R)-3-phospho-glyceroyl phosphate + ADP</text>
        <dbReference type="Rhea" id="RHEA:14801"/>
        <dbReference type="ChEBI" id="CHEBI:30616"/>
        <dbReference type="ChEBI" id="CHEBI:57604"/>
        <dbReference type="ChEBI" id="CHEBI:58272"/>
        <dbReference type="ChEBI" id="CHEBI:456216"/>
        <dbReference type="EC" id="2.7.2.3"/>
    </reaction>
</comment>
<dbReference type="GO" id="GO:0005524">
    <property type="term" value="F:ATP binding"/>
    <property type="evidence" value="ECO:0007669"/>
    <property type="project" value="UniProtKB-KW"/>
</dbReference>
<evidence type="ECO:0000256" key="2">
    <source>
        <dbReference type="ARBA" id="ARBA00004496"/>
    </source>
</evidence>
<comment type="subunit">
    <text evidence="5 14">Monomer.</text>
</comment>